<dbReference type="AlphaFoldDB" id="A0A7C9LJI5"/>
<dbReference type="EMBL" id="WODA01000025">
    <property type="protein sequence ID" value="MUN08614.1"/>
    <property type="molecule type" value="Genomic_DNA"/>
</dbReference>
<name>A0A7C9LJI5_9MICO</name>
<dbReference type="OrthoDB" id="2509690at2"/>
<dbReference type="PANTHER" id="PTHR43649">
    <property type="entry name" value="ARABINOSE-BINDING PROTEIN-RELATED"/>
    <property type="match status" value="1"/>
</dbReference>
<accession>A0A7C9LJI5</accession>
<comment type="caution">
    <text evidence="1">The sequence shown here is derived from an EMBL/GenBank/DDBJ whole genome shotgun (WGS) entry which is preliminary data.</text>
</comment>
<gene>
    <name evidence="1" type="ORF">GLX25_16015</name>
</gene>
<organism evidence="1 2">
    <name type="scientific">Agromyces luteolus</name>
    <dbReference type="NCBI Taxonomy" id="88373"/>
    <lineage>
        <taxon>Bacteria</taxon>
        <taxon>Bacillati</taxon>
        <taxon>Actinomycetota</taxon>
        <taxon>Actinomycetes</taxon>
        <taxon>Micrococcales</taxon>
        <taxon>Microbacteriaceae</taxon>
        <taxon>Agromyces</taxon>
    </lineage>
</organism>
<dbReference type="SUPFAM" id="SSF53850">
    <property type="entry name" value="Periplasmic binding protein-like II"/>
    <property type="match status" value="1"/>
</dbReference>
<evidence type="ECO:0000313" key="2">
    <source>
        <dbReference type="Proteomes" id="UP000480122"/>
    </source>
</evidence>
<keyword evidence="2" id="KW-1185">Reference proteome</keyword>
<dbReference type="RefSeq" id="WP_155843485.1">
    <property type="nucleotide sequence ID" value="NZ_BAAAIA010000008.1"/>
</dbReference>
<proteinExistence type="predicted"/>
<protein>
    <submittedName>
        <fullName evidence="1">Extracellular solute-binding protein</fullName>
    </submittedName>
</protein>
<dbReference type="Gene3D" id="3.40.190.10">
    <property type="entry name" value="Periplasmic binding protein-like II"/>
    <property type="match status" value="2"/>
</dbReference>
<dbReference type="Pfam" id="PF01547">
    <property type="entry name" value="SBP_bac_1"/>
    <property type="match status" value="1"/>
</dbReference>
<sequence>MLHQRTRRLRTVVGASVLIGALALTGCSDGGGDSGDGEPVTLTWYMGAGVPDDIATAEALAAAFNDQNESGITVEVDASGPEGVEGDNLIKTRLASGDMADLLWYNSGALMYALQPDDQLLNIADEPWVDDLNDAYRATVSTENGTYGAPVGNAMGGGILYNVDVFEEAGVEVPQTWDEFLDVVSELSDAGITPVIQSYGDTWTSQLVVLGDFYNVLAEDPAFAEEITANETSWADGAGLASFQKLQDLADAGAFNEDYSTLLFDQALAKLAQGEGAMYPMLTFTQATFKQDFPDSNIGFFPVPGDSADDLGLTTWMPSSVYSPAYTEHPDEVKEFMAFVASPEGCAAIGEARGNAGPYVVNGCEMSGDVSQIVSDMLPYFESGKTEPAFEFLSVVKGPNLANFTVEVGSGISTAEQAAAAYDSDNVLLAQQLGLPGW</sequence>
<evidence type="ECO:0000313" key="1">
    <source>
        <dbReference type="EMBL" id="MUN08614.1"/>
    </source>
</evidence>
<dbReference type="InterPro" id="IPR006059">
    <property type="entry name" value="SBP"/>
</dbReference>
<reference evidence="1 2" key="1">
    <citation type="submission" date="2019-11" db="EMBL/GenBank/DDBJ databases">
        <title>Agromyces kandeliae sp. nov., isolated from mangrove soil.</title>
        <authorList>
            <person name="Wang R."/>
        </authorList>
    </citation>
    <scope>NUCLEOTIDE SEQUENCE [LARGE SCALE GENOMIC DNA]</scope>
    <source>
        <strain evidence="1 2">JCM 11431</strain>
    </source>
</reference>
<dbReference type="Proteomes" id="UP000480122">
    <property type="component" value="Unassembled WGS sequence"/>
</dbReference>
<dbReference type="InterPro" id="IPR050490">
    <property type="entry name" value="Bact_solute-bd_prot1"/>
</dbReference>
<dbReference type="PROSITE" id="PS51257">
    <property type="entry name" value="PROKAR_LIPOPROTEIN"/>
    <property type="match status" value="1"/>
</dbReference>